<gene>
    <name evidence="4" type="ORF">A0J61_05704</name>
</gene>
<proteinExistence type="predicted"/>
<reference evidence="4 5" key="1">
    <citation type="submission" date="2016-03" db="EMBL/GenBank/DDBJ databases">
        <title>Choanephora cucurbitarum.</title>
        <authorList>
            <person name="Min B."/>
            <person name="Park H."/>
            <person name="Park J.-H."/>
            <person name="Shin H.-D."/>
            <person name="Choi I.-G."/>
        </authorList>
    </citation>
    <scope>NUCLEOTIDE SEQUENCE [LARGE SCALE GENOMIC DNA]</scope>
    <source>
        <strain evidence="4 5">KUS-F28377</strain>
    </source>
</reference>
<dbReference type="PROSITE" id="PS50294">
    <property type="entry name" value="WD_REPEATS_REGION"/>
    <property type="match status" value="1"/>
</dbReference>
<dbReference type="InterPro" id="IPR001680">
    <property type="entry name" value="WD40_rpt"/>
</dbReference>
<dbReference type="PROSITE" id="PS50896">
    <property type="entry name" value="LISH"/>
    <property type="match status" value="1"/>
</dbReference>
<dbReference type="Gene3D" id="2.130.10.10">
    <property type="entry name" value="YVTN repeat-like/Quinoprotein amine dehydrogenase"/>
    <property type="match status" value="2"/>
</dbReference>
<organism evidence="4 5">
    <name type="scientific">Choanephora cucurbitarum</name>
    <dbReference type="NCBI Taxonomy" id="101091"/>
    <lineage>
        <taxon>Eukaryota</taxon>
        <taxon>Fungi</taxon>
        <taxon>Fungi incertae sedis</taxon>
        <taxon>Mucoromycota</taxon>
        <taxon>Mucoromycotina</taxon>
        <taxon>Mucoromycetes</taxon>
        <taxon>Mucorales</taxon>
        <taxon>Mucorineae</taxon>
        <taxon>Choanephoraceae</taxon>
        <taxon>Choanephoroideae</taxon>
        <taxon>Choanephora</taxon>
    </lineage>
</organism>
<evidence type="ECO:0008006" key="6">
    <source>
        <dbReference type="Google" id="ProtNLM"/>
    </source>
</evidence>
<dbReference type="Proteomes" id="UP000093000">
    <property type="component" value="Unassembled WGS sequence"/>
</dbReference>
<dbReference type="GO" id="GO:1990234">
    <property type="term" value="C:transferase complex"/>
    <property type="evidence" value="ECO:0007669"/>
    <property type="project" value="UniProtKB-ARBA"/>
</dbReference>
<dbReference type="SMART" id="SM00667">
    <property type="entry name" value="LisH"/>
    <property type="match status" value="1"/>
</dbReference>
<keyword evidence="1 3" id="KW-0853">WD repeat</keyword>
<evidence type="ECO:0000256" key="3">
    <source>
        <dbReference type="PROSITE-ProRule" id="PRU00221"/>
    </source>
</evidence>
<feature type="repeat" description="WD" evidence="3">
    <location>
        <begin position="361"/>
        <end position="391"/>
    </location>
</feature>
<dbReference type="EMBL" id="LUGH01000316">
    <property type="protein sequence ID" value="OBZ86243.1"/>
    <property type="molecule type" value="Genomic_DNA"/>
</dbReference>
<dbReference type="InterPro" id="IPR015943">
    <property type="entry name" value="WD40/YVTN_repeat-like_dom_sf"/>
</dbReference>
<name>A0A1C7NAY6_9FUNG</name>
<evidence type="ECO:0000256" key="1">
    <source>
        <dbReference type="ARBA" id="ARBA00022574"/>
    </source>
</evidence>
<protein>
    <recommendedName>
        <fullName evidence="6">WD40 repeat-like protein</fullName>
    </recommendedName>
</protein>
<dbReference type="InParanoid" id="A0A1C7NAY6"/>
<dbReference type="InterPro" id="IPR006594">
    <property type="entry name" value="LisH"/>
</dbReference>
<accession>A0A1C7NAY6</accession>
<keyword evidence="2" id="KW-0677">Repeat</keyword>
<dbReference type="PANTHER" id="PTHR22847">
    <property type="entry name" value="WD40 REPEAT PROTEIN"/>
    <property type="match status" value="1"/>
</dbReference>
<dbReference type="STRING" id="101091.A0A1C7NAY6"/>
<dbReference type="SUPFAM" id="SSF50978">
    <property type="entry name" value="WD40 repeat-like"/>
    <property type="match status" value="1"/>
</dbReference>
<evidence type="ECO:0000256" key="2">
    <source>
        <dbReference type="ARBA" id="ARBA00022737"/>
    </source>
</evidence>
<dbReference type="PANTHER" id="PTHR22847:SF637">
    <property type="entry name" value="WD REPEAT DOMAIN 5B"/>
    <property type="match status" value="1"/>
</dbReference>
<dbReference type="AlphaFoldDB" id="A0A1C7NAY6"/>
<dbReference type="SMART" id="SM00320">
    <property type="entry name" value="WD40"/>
    <property type="match status" value="4"/>
</dbReference>
<dbReference type="OrthoDB" id="1932312at2759"/>
<comment type="caution">
    <text evidence="4">The sequence shown here is derived from an EMBL/GenBank/DDBJ whole genome shotgun (WGS) entry which is preliminary data.</text>
</comment>
<dbReference type="InterPro" id="IPR036322">
    <property type="entry name" value="WD40_repeat_dom_sf"/>
</dbReference>
<evidence type="ECO:0000313" key="5">
    <source>
        <dbReference type="Proteomes" id="UP000093000"/>
    </source>
</evidence>
<dbReference type="Pfam" id="PF00400">
    <property type="entry name" value="WD40"/>
    <property type="match status" value="3"/>
</dbReference>
<keyword evidence="5" id="KW-1185">Reference proteome</keyword>
<sequence>MSNSQLHASVLEFLINHGYMESVEAFKREARHQLEFASTEDRLVLDMSQLQIQRLNELSEGDGDYVSTTISHLTDIHYANMLAVAIEPETRLIATSGIDKSVKITSLNTTDFSHNKTFRHHQAPVLSIAFHPAFPQCMLTTSMDGTSVLVDTECEPTFGQDAEKEGMLQQFKDHQKYVVQGLFSPEQGRFMATASYDRTVCIYIQQEQSNLPNYRLLKRLGPFIGNVETICFLDPTTLIIGVRDDNYLHYISLADDPQHIQSTRINMNATGDDWVSFSPVCISSLDGMVLCTTDHDSGRTILFEAGSPKQIQNYYIYPNDNKFMTRKHIWHPSGKYFYAIGSNEHTIAVVETKTGQVVETLKGHTGMIRSLTMDPTVGLVSTGYDQSVRVWAKPNQIVR</sequence>
<dbReference type="PROSITE" id="PS50082">
    <property type="entry name" value="WD_REPEATS_2"/>
    <property type="match status" value="1"/>
</dbReference>
<evidence type="ECO:0000313" key="4">
    <source>
        <dbReference type="EMBL" id="OBZ86243.1"/>
    </source>
</evidence>